<dbReference type="PANTHER" id="PTHR24281">
    <property type="entry name" value="STEROID 21-HYDROXYLASE-RELATED"/>
    <property type="match status" value="1"/>
</dbReference>
<gene>
    <name evidence="2" type="ORF">D0Y65_034700</name>
</gene>
<feature type="domain" description="ABC1 atypical kinase-like" evidence="1">
    <location>
        <begin position="40"/>
        <end position="70"/>
    </location>
</feature>
<dbReference type="InterPro" id="IPR004147">
    <property type="entry name" value="ABC1_dom"/>
</dbReference>
<dbReference type="InterPro" id="IPR001128">
    <property type="entry name" value="Cyt_P450"/>
</dbReference>
<dbReference type="AlphaFoldDB" id="A0A445HRM2"/>
<dbReference type="GO" id="GO:0016705">
    <property type="term" value="F:oxidoreductase activity, acting on paired donors, with incorporation or reduction of molecular oxygen"/>
    <property type="evidence" value="ECO:0007669"/>
    <property type="project" value="InterPro"/>
</dbReference>
<reference evidence="2 3" key="1">
    <citation type="submission" date="2018-09" db="EMBL/GenBank/DDBJ databases">
        <title>A high-quality reference genome of wild soybean provides a powerful tool to mine soybean genomes.</title>
        <authorList>
            <person name="Xie M."/>
            <person name="Chung C.Y.L."/>
            <person name="Li M.-W."/>
            <person name="Wong F.-L."/>
            <person name="Chan T.-F."/>
            <person name="Lam H.-M."/>
        </authorList>
    </citation>
    <scope>NUCLEOTIDE SEQUENCE [LARGE SCALE GENOMIC DNA]</scope>
    <source>
        <strain evidence="3">cv. W05</strain>
        <tissue evidence="2">Hypocotyl of etiolated seedlings</tissue>
    </source>
</reference>
<dbReference type="InterPro" id="IPR036396">
    <property type="entry name" value="Cyt_P450_sf"/>
</dbReference>
<protein>
    <submittedName>
        <fullName evidence="2">Cytochrome P450 93A3</fullName>
    </submittedName>
</protein>
<dbReference type="InterPro" id="IPR002401">
    <property type="entry name" value="Cyt_P450_E_grp-I"/>
</dbReference>
<dbReference type="GO" id="GO:0020037">
    <property type="term" value="F:heme binding"/>
    <property type="evidence" value="ECO:0007669"/>
    <property type="project" value="InterPro"/>
</dbReference>
<dbReference type="SUPFAM" id="SSF56112">
    <property type="entry name" value="Protein kinase-like (PK-like)"/>
    <property type="match status" value="1"/>
</dbReference>
<dbReference type="Gene3D" id="3.30.200.20">
    <property type="entry name" value="Phosphorylase Kinase, domain 1"/>
    <property type="match status" value="1"/>
</dbReference>
<keyword evidence="3" id="KW-1185">Reference proteome</keyword>
<name>A0A445HRM2_GLYSO</name>
<dbReference type="EMBL" id="QZWG01000012">
    <property type="protein sequence ID" value="RZB76332.1"/>
    <property type="molecule type" value="Genomic_DNA"/>
</dbReference>
<dbReference type="Pfam" id="PF00067">
    <property type="entry name" value="p450"/>
    <property type="match status" value="1"/>
</dbReference>
<dbReference type="Proteomes" id="UP000289340">
    <property type="component" value="Chromosome 12"/>
</dbReference>
<dbReference type="Gene3D" id="1.10.630.10">
    <property type="entry name" value="Cytochrome P450"/>
    <property type="match status" value="1"/>
</dbReference>
<dbReference type="SUPFAM" id="SSF48264">
    <property type="entry name" value="Cytochrome P450"/>
    <property type="match status" value="1"/>
</dbReference>
<accession>A0A445HRM2</accession>
<evidence type="ECO:0000313" key="3">
    <source>
        <dbReference type="Proteomes" id="UP000289340"/>
    </source>
</evidence>
<dbReference type="GO" id="GO:0004497">
    <property type="term" value="F:monooxygenase activity"/>
    <property type="evidence" value="ECO:0007669"/>
    <property type="project" value="InterPro"/>
</dbReference>
<evidence type="ECO:0000259" key="1">
    <source>
        <dbReference type="Pfam" id="PF03109"/>
    </source>
</evidence>
<dbReference type="Pfam" id="PF03109">
    <property type="entry name" value="ABC1"/>
    <property type="match status" value="1"/>
</dbReference>
<organism evidence="2 3">
    <name type="scientific">Glycine soja</name>
    <name type="common">Wild soybean</name>
    <dbReference type="NCBI Taxonomy" id="3848"/>
    <lineage>
        <taxon>Eukaryota</taxon>
        <taxon>Viridiplantae</taxon>
        <taxon>Streptophyta</taxon>
        <taxon>Embryophyta</taxon>
        <taxon>Tracheophyta</taxon>
        <taxon>Spermatophyta</taxon>
        <taxon>Magnoliopsida</taxon>
        <taxon>eudicotyledons</taxon>
        <taxon>Gunneridae</taxon>
        <taxon>Pentapetalae</taxon>
        <taxon>rosids</taxon>
        <taxon>fabids</taxon>
        <taxon>Fabales</taxon>
        <taxon>Fabaceae</taxon>
        <taxon>Papilionoideae</taxon>
        <taxon>50 kb inversion clade</taxon>
        <taxon>NPAAA clade</taxon>
        <taxon>indigoferoid/millettioid clade</taxon>
        <taxon>Phaseoleae</taxon>
        <taxon>Glycine</taxon>
        <taxon>Glycine subgen. Soja</taxon>
    </lineage>
</organism>
<evidence type="ECO:0000313" key="2">
    <source>
        <dbReference type="EMBL" id="RZB76332.1"/>
    </source>
</evidence>
<comment type="caution">
    <text evidence="2">The sequence shown here is derived from an EMBL/GenBank/DDBJ whole genome shotgun (WGS) entry which is preliminary data.</text>
</comment>
<proteinExistence type="predicted"/>
<sequence>MGILACTIAFAIVQRKKKAHELGLANAQIRESLYESERHVHKAVMKDGMQVAMKIQYPGVADSIDSDIENGTLPRGQDVAVKRLLGVSTQGLQEFKNEVILIAKLQHLNLVRLRGYCIKGDEDIRLWPCRVYNNPLMEKARKEIDSIIGKDIMVLETDIDNLPSLQAIVKETLRLHPPSPFVLRESTGNCTIAGYDIPAKTQVFTNVWAIGRDPKYWDGPLEFRPKRFLSNDNESGKMGQVGFRGQHYQLLLLGVEEKGVLELH</sequence>
<dbReference type="PRINTS" id="PR00463">
    <property type="entry name" value="EP450I"/>
</dbReference>
<dbReference type="GO" id="GO:0005506">
    <property type="term" value="F:iron ion binding"/>
    <property type="evidence" value="ECO:0007669"/>
    <property type="project" value="InterPro"/>
</dbReference>
<dbReference type="InterPro" id="IPR011009">
    <property type="entry name" value="Kinase-like_dom_sf"/>
</dbReference>